<dbReference type="EMBL" id="BQKY01000018">
    <property type="protein sequence ID" value="GJN94573.1"/>
    <property type="molecule type" value="Genomic_DNA"/>
</dbReference>
<organism evidence="1 2">
    <name type="scientific">Rhodotorula paludigena</name>
    <dbReference type="NCBI Taxonomy" id="86838"/>
    <lineage>
        <taxon>Eukaryota</taxon>
        <taxon>Fungi</taxon>
        <taxon>Dikarya</taxon>
        <taxon>Basidiomycota</taxon>
        <taxon>Pucciniomycotina</taxon>
        <taxon>Microbotryomycetes</taxon>
        <taxon>Sporidiobolales</taxon>
        <taxon>Sporidiobolaceae</taxon>
        <taxon>Rhodotorula</taxon>
    </lineage>
</organism>
<gene>
    <name evidence="1" type="ORF">Rhopal_007656-T1</name>
</gene>
<dbReference type="Proteomes" id="UP001342314">
    <property type="component" value="Unassembled WGS sequence"/>
</dbReference>
<sequence>MADRATHPRERSASVEEAYKRHTYDEYRALLHRLQALRVPPDEHDEWLKRVAEYDDLLTTVPTSLPFKKYKTLEHATAFCIWSLLSDEWQEHFWLVLTDAAAHAQPELENLHPARDDEIVQQIQDDLRKKYFLTAGLSPPQ</sequence>
<keyword evidence="2" id="KW-1185">Reference proteome</keyword>
<dbReference type="AlphaFoldDB" id="A0AAV5GWA3"/>
<name>A0AAV5GWA3_9BASI</name>
<evidence type="ECO:0000313" key="2">
    <source>
        <dbReference type="Proteomes" id="UP001342314"/>
    </source>
</evidence>
<comment type="caution">
    <text evidence="1">The sequence shown here is derived from an EMBL/GenBank/DDBJ whole genome shotgun (WGS) entry which is preliminary data.</text>
</comment>
<accession>A0AAV5GWA3</accession>
<reference evidence="1 2" key="1">
    <citation type="submission" date="2021-12" db="EMBL/GenBank/DDBJ databases">
        <title>High titer production of polyol ester of fatty acids by Rhodotorula paludigena BS15 towards product separation-free biomass refinery.</title>
        <authorList>
            <person name="Mano J."/>
            <person name="Ono H."/>
            <person name="Tanaka T."/>
            <person name="Naito K."/>
            <person name="Sushida H."/>
            <person name="Ike M."/>
            <person name="Tokuyasu K."/>
            <person name="Kitaoka M."/>
        </authorList>
    </citation>
    <scope>NUCLEOTIDE SEQUENCE [LARGE SCALE GENOMIC DNA]</scope>
    <source>
        <strain evidence="1 2">BS15</strain>
    </source>
</reference>
<protein>
    <submittedName>
        <fullName evidence="1">Uncharacterized protein</fullName>
    </submittedName>
</protein>
<proteinExistence type="predicted"/>
<evidence type="ECO:0000313" key="1">
    <source>
        <dbReference type="EMBL" id="GJN94573.1"/>
    </source>
</evidence>